<dbReference type="PANTHER" id="PTHR47005:SF5">
    <property type="entry name" value="HEAVY METAL TRANSPORT_DETOXIFICATION SUPERFAMILY PROTEIN"/>
    <property type="match status" value="1"/>
</dbReference>
<feature type="non-terminal residue" evidence="2">
    <location>
        <position position="1"/>
    </location>
</feature>
<name>A0A2P5DMZ4_TREOI</name>
<reference evidence="3" key="1">
    <citation type="submission" date="2016-06" db="EMBL/GenBank/DDBJ databases">
        <title>Parallel loss of symbiosis genes in relatives of nitrogen-fixing non-legume Parasponia.</title>
        <authorList>
            <person name="Van Velzen R."/>
            <person name="Holmer R."/>
            <person name="Bu F."/>
            <person name="Rutten L."/>
            <person name="Van Zeijl A."/>
            <person name="Liu W."/>
            <person name="Santuari L."/>
            <person name="Cao Q."/>
            <person name="Sharma T."/>
            <person name="Shen D."/>
            <person name="Roswanjaya Y."/>
            <person name="Wardhani T."/>
            <person name="Kalhor M.S."/>
            <person name="Jansen J."/>
            <person name="Van den Hoogen J."/>
            <person name="Gungor B."/>
            <person name="Hartog M."/>
            <person name="Hontelez J."/>
            <person name="Verver J."/>
            <person name="Yang W.-C."/>
            <person name="Schijlen E."/>
            <person name="Repin R."/>
            <person name="Schilthuizen M."/>
            <person name="Schranz E."/>
            <person name="Heidstra R."/>
            <person name="Miyata K."/>
            <person name="Fedorova E."/>
            <person name="Kohlen W."/>
            <person name="Bisseling T."/>
            <person name="Smit S."/>
            <person name="Geurts R."/>
        </authorList>
    </citation>
    <scope>NUCLEOTIDE SEQUENCE [LARGE SCALE GENOMIC DNA]</scope>
    <source>
        <strain evidence="3">cv. RG33-2</strain>
    </source>
</reference>
<gene>
    <name evidence="2" type="ORF">TorRG33x02_246860</name>
</gene>
<evidence type="ECO:0008006" key="4">
    <source>
        <dbReference type="Google" id="ProtNLM"/>
    </source>
</evidence>
<dbReference type="EMBL" id="JXTC01000260">
    <property type="protein sequence ID" value="PON74650.1"/>
    <property type="molecule type" value="Genomic_DNA"/>
</dbReference>
<dbReference type="FunCoup" id="A0A2P5DMZ4">
    <property type="interactions" value="161"/>
</dbReference>
<feature type="compositionally biased region" description="Basic and acidic residues" evidence="1">
    <location>
        <begin position="57"/>
        <end position="92"/>
    </location>
</feature>
<organism evidence="2 3">
    <name type="scientific">Trema orientale</name>
    <name type="common">Charcoal tree</name>
    <name type="synonym">Celtis orientalis</name>
    <dbReference type="NCBI Taxonomy" id="63057"/>
    <lineage>
        <taxon>Eukaryota</taxon>
        <taxon>Viridiplantae</taxon>
        <taxon>Streptophyta</taxon>
        <taxon>Embryophyta</taxon>
        <taxon>Tracheophyta</taxon>
        <taxon>Spermatophyta</taxon>
        <taxon>Magnoliopsida</taxon>
        <taxon>eudicotyledons</taxon>
        <taxon>Gunneridae</taxon>
        <taxon>Pentapetalae</taxon>
        <taxon>rosids</taxon>
        <taxon>fabids</taxon>
        <taxon>Rosales</taxon>
        <taxon>Cannabaceae</taxon>
        <taxon>Trema</taxon>
    </lineage>
</organism>
<accession>A0A2P5DMZ4</accession>
<evidence type="ECO:0000256" key="1">
    <source>
        <dbReference type="SAM" id="MobiDB-lite"/>
    </source>
</evidence>
<dbReference type="AlphaFoldDB" id="A0A2P5DMZ4"/>
<comment type="caution">
    <text evidence="2">The sequence shown here is derived from an EMBL/GenBank/DDBJ whole genome shotgun (WGS) entry which is preliminary data.</text>
</comment>
<sequence length="375" mass="40814">QVVIMVLKVDLTCHQCYKKVYDEKQNTVTIKVVCCRPEKIVEEIICKGGESIKSIEIKVPENPKPKELEKPKEKPKEQEKPKEKPKESEKPKPTRPASPEPDLVPSPDPDPDPCVTRDPPLAYPPFRTCCQECYGGRSGGPCHYGRGGLPDPPPCYRPKPVPPTPTPAPDPCVSRYPPLTYPSFGTCCQECYEGRGGGPCHYGHLRPPVPTPRCEPKPERPAPPKPVPVPTPTPAPDPCVAKYPPLAYPPFGTCCQECYEGRGGGPCHYGHVSPHVPPPCYQPKPALPAPPKQVPTPAPNPTPAPVAKYPPLAYPGFGTCCQECYEGRGGGPCYGHGDPPVPPPSYQYDGYCGRPAYVNRCDYFSEENSGACSIM</sequence>
<feature type="compositionally biased region" description="Pro residues" evidence="1">
    <location>
        <begin position="94"/>
        <end position="108"/>
    </location>
</feature>
<dbReference type="PANTHER" id="PTHR47005">
    <property type="entry name" value="HEAVY METAL TRANSPORT/DETOXIFICATION SUPERFAMILY PROTEIN"/>
    <property type="match status" value="1"/>
</dbReference>
<keyword evidence="3" id="KW-1185">Reference proteome</keyword>
<feature type="region of interest" description="Disordered" evidence="1">
    <location>
        <begin position="211"/>
        <end position="230"/>
    </location>
</feature>
<evidence type="ECO:0000313" key="3">
    <source>
        <dbReference type="Proteomes" id="UP000237000"/>
    </source>
</evidence>
<dbReference type="OrthoDB" id="10549631at2759"/>
<dbReference type="PRINTS" id="PR01217">
    <property type="entry name" value="PRICHEXTENSN"/>
</dbReference>
<dbReference type="Proteomes" id="UP000237000">
    <property type="component" value="Unassembled WGS sequence"/>
</dbReference>
<dbReference type="STRING" id="63057.A0A2P5DMZ4"/>
<proteinExistence type="predicted"/>
<dbReference type="InParanoid" id="A0A2P5DMZ4"/>
<evidence type="ECO:0000313" key="2">
    <source>
        <dbReference type="EMBL" id="PON74650.1"/>
    </source>
</evidence>
<protein>
    <recommendedName>
        <fullName evidence="4">Heavy metal-associated domain containing protein</fullName>
    </recommendedName>
</protein>
<feature type="region of interest" description="Disordered" evidence="1">
    <location>
        <begin position="57"/>
        <end position="117"/>
    </location>
</feature>